<keyword evidence="2" id="KW-0732">Signal</keyword>
<feature type="region of interest" description="Disordered" evidence="1">
    <location>
        <begin position="400"/>
        <end position="584"/>
    </location>
</feature>
<feature type="compositionally biased region" description="Low complexity" evidence="1">
    <location>
        <begin position="507"/>
        <end position="521"/>
    </location>
</feature>
<feature type="chain" id="PRO_5042877034" evidence="2">
    <location>
        <begin position="21"/>
        <end position="584"/>
    </location>
</feature>
<feature type="compositionally biased region" description="Polar residues" evidence="1">
    <location>
        <begin position="479"/>
        <end position="490"/>
    </location>
</feature>
<feature type="compositionally biased region" description="Polar residues" evidence="1">
    <location>
        <begin position="114"/>
        <end position="134"/>
    </location>
</feature>
<evidence type="ECO:0000256" key="1">
    <source>
        <dbReference type="SAM" id="MobiDB-lite"/>
    </source>
</evidence>
<feature type="compositionally biased region" description="Gly residues" evidence="1">
    <location>
        <begin position="538"/>
        <end position="547"/>
    </location>
</feature>
<protein>
    <submittedName>
        <fullName evidence="3">Uncharacterized protein</fullName>
    </submittedName>
</protein>
<feature type="region of interest" description="Disordered" evidence="1">
    <location>
        <begin position="331"/>
        <end position="369"/>
    </location>
</feature>
<evidence type="ECO:0000313" key="3">
    <source>
        <dbReference type="EMBL" id="KAK5690041.1"/>
    </source>
</evidence>
<sequence>MVNLTFSSFLIIHITRIINALQSGATSVHHIQAPHVMPRRSRESVHTINSLHLPAAMEKIKSLLPGHSHSAIDGGSSYPHSSKASDGKDHTPLPGTSTHAPHGHTGDAEGSAVGQHSATHDTSLPTHGESSGLGSETPLAGLTAKGAHPDQASIEDAVEKMHQRGDEHPFRLGQGTEQGHQHKYDTGSAAGSGAATPSKHHHDKDRDVTSTHGTHGHAKDHHNHNADSTAERMHQRGDESPFRVGQGTDQGHQHKYSGPAAGAAAGAGVAAGVGHNRDTDSHNNNTNPDVIAEKMHERGDQHPFRLGQGTEQGHEHKYDTGAAAAVGGAGVAAAGAKHHHDTNRDLESAPKTHGTQETQSMSGGASGLETRDPYAAAQQAGALPDRTHISAIDREVAAGGIGGATAGHSGIQQPTSSLREERHQDPSMMAASSGLESSQKRNENDVPAHGLNAGVNDPVSLRGEAPVSEPIHQDPSLMGASTGQAGSSLSGHDGLSERALGGLSVEGQSGMSQSGLGQSGLSQGGLGGPSLEGQNGLSQGGLSGSSVGGQDLNAGQGAGSGGLIHGHHTTMTGEMLDPHIGGSK</sequence>
<feature type="compositionally biased region" description="Basic and acidic residues" evidence="1">
    <location>
        <begin position="157"/>
        <end position="170"/>
    </location>
</feature>
<accession>A0AAN7VLX4</accession>
<organism evidence="3 4">
    <name type="scientific">Elasticomyces elasticus</name>
    <dbReference type="NCBI Taxonomy" id="574655"/>
    <lineage>
        <taxon>Eukaryota</taxon>
        <taxon>Fungi</taxon>
        <taxon>Dikarya</taxon>
        <taxon>Ascomycota</taxon>
        <taxon>Pezizomycotina</taxon>
        <taxon>Dothideomycetes</taxon>
        <taxon>Dothideomycetidae</taxon>
        <taxon>Mycosphaerellales</taxon>
        <taxon>Teratosphaeriaceae</taxon>
        <taxon>Elasticomyces</taxon>
    </lineage>
</organism>
<name>A0AAN7VLX4_9PEZI</name>
<dbReference type="AlphaFoldDB" id="A0AAN7VLX4"/>
<dbReference type="EMBL" id="JAVRQU010000027">
    <property type="protein sequence ID" value="KAK5690041.1"/>
    <property type="molecule type" value="Genomic_DNA"/>
</dbReference>
<feature type="region of interest" description="Disordered" evidence="1">
    <location>
        <begin position="66"/>
        <end position="289"/>
    </location>
</feature>
<feature type="compositionally biased region" description="Polar residues" evidence="1">
    <location>
        <begin position="353"/>
        <end position="363"/>
    </location>
</feature>
<feature type="signal peptide" evidence="2">
    <location>
        <begin position="1"/>
        <end position="20"/>
    </location>
</feature>
<feature type="compositionally biased region" description="Basic and acidic residues" evidence="1">
    <location>
        <begin position="223"/>
        <end position="241"/>
    </location>
</feature>
<feature type="compositionally biased region" description="Low complexity" evidence="1">
    <location>
        <begin position="260"/>
        <end position="274"/>
    </location>
</feature>
<evidence type="ECO:0000256" key="2">
    <source>
        <dbReference type="SAM" id="SignalP"/>
    </source>
</evidence>
<gene>
    <name evidence="3" type="ORF">LTR97_012525</name>
</gene>
<comment type="caution">
    <text evidence="3">The sequence shown here is derived from an EMBL/GenBank/DDBJ whole genome shotgun (WGS) entry which is preliminary data.</text>
</comment>
<reference evidence="3" key="1">
    <citation type="submission" date="2023-08" db="EMBL/GenBank/DDBJ databases">
        <title>Black Yeasts Isolated from many extreme environments.</title>
        <authorList>
            <person name="Coleine C."/>
            <person name="Stajich J.E."/>
            <person name="Selbmann L."/>
        </authorList>
    </citation>
    <scope>NUCLEOTIDE SEQUENCE</scope>
    <source>
        <strain evidence="3">CCFEE 5810</strain>
    </source>
</reference>
<dbReference type="Proteomes" id="UP001310594">
    <property type="component" value="Unassembled WGS sequence"/>
</dbReference>
<proteinExistence type="predicted"/>
<evidence type="ECO:0000313" key="4">
    <source>
        <dbReference type="Proteomes" id="UP001310594"/>
    </source>
</evidence>